<comment type="caution">
    <text evidence="1">The sequence shown here is derived from an EMBL/GenBank/DDBJ whole genome shotgun (WGS) entry which is preliminary data.</text>
</comment>
<evidence type="ECO:0000313" key="2">
    <source>
        <dbReference type="Proteomes" id="UP000317327"/>
    </source>
</evidence>
<name>A0ABD7RYQ8_ECTME</name>
<dbReference type="RefSeq" id="WP_143501012.1">
    <property type="nucleotide sequence ID" value="NZ_JARHXN010000041.1"/>
</dbReference>
<dbReference type="AlphaFoldDB" id="A0ABD7RYQ8"/>
<proteinExistence type="predicted"/>
<dbReference type="Proteomes" id="UP000317327">
    <property type="component" value="Unassembled WGS sequence"/>
</dbReference>
<organism evidence="1 2">
    <name type="scientific">Ectopseudomonas mendocina</name>
    <name type="common">Pseudomonas mendocina</name>
    <dbReference type="NCBI Taxonomy" id="300"/>
    <lineage>
        <taxon>Bacteria</taxon>
        <taxon>Pseudomonadati</taxon>
        <taxon>Pseudomonadota</taxon>
        <taxon>Gammaproteobacteria</taxon>
        <taxon>Pseudomonadales</taxon>
        <taxon>Pseudomonadaceae</taxon>
        <taxon>Ectopseudomonas</taxon>
    </lineage>
</organism>
<gene>
    <name evidence="1" type="ORF">EQ836_08280</name>
</gene>
<evidence type="ECO:0000313" key="1">
    <source>
        <dbReference type="EMBL" id="TRO19508.1"/>
    </source>
</evidence>
<reference evidence="1 2" key="1">
    <citation type="submission" date="2019-01" db="EMBL/GenBank/DDBJ databases">
        <title>Whole genome shotgun sequencing of Pseudomonas spp. isolated by its ability to degrade furfural.</title>
        <authorList>
            <person name="Donoso R."/>
            <person name="Farkas C."/>
            <person name="Villegas P."/>
            <person name="Gonzales-Toro F."/>
            <person name="Guajardo-Parra M."/>
            <person name="Araya-Nail M."/>
            <person name="Morgante V."/>
            <person name="Perez-Pantoja D."/>
        </authorList>
    </citation>
    <scope>NUCLEOTIDE SEQUENCE [LARGE SCALE GENOMIC DNA]</scope>
    <source>
        <strain evidence="1 2">VN231</strain>
    </source>
</reference>
<protein>
    <submittedName>
        <fullName evidence="1">Uncharacterized protein</fullName>
    </submittedName>
</protein>
<accession>A0ABD7RYQ8</accession>
<sequence length="125" mass="14021">MNRLTRESLNSVIKKTSGGKRPEWRIISLAGFLNIKRAPDAVQHQLATRSRLPTLQNAFDALLEPLTLLARSSLDSALQYTLVSLKGTRQQIADLDEINYSLLIGWPVSAAEARQILRVRRGSRK</sequence>
<dbReference type="EMBL" id="SCFV01000003">
    <property type="protein sequence ID" value="TRO19508.1"/>
    <property type="molecule type" value="Genomic_DNA"/>
</dbReference>